<evidence type="ECO:0000259" key="8">
    <source>
        <dbReference type="Pfam" id="PF22528"/>
    </source>
</evidence>
<dbReference type="InterPro" id="IPR055135">
    <property type="entry name" value="PRMT_dom"/>
</dbReference>
<dbReference type="InterPro" id="IPR025799">
    <property type="entry name" value="Arg_MeTrfase"/>
</dbReference>
<dbReference type="PANTHER" id="PTHR11006">
    <property type="entry name" value="PROTEIN ARGININE N-METHYLTRANSFERASE"/>
    <property type="match status" value="1"/>
</dbReference>
<dbReference type="PROSITE" id="PS51678">
    <property type="entry name" value="SAM_MT_PRMT"/>
    <property type="match status" value="1"/>
</dbReference>
<evidence type="ECO:0000256" key="5">
    <source>
        <dbReference type="ARBA" id="ARBA00022737"/>
    </source>
</evidence>
<evidence type="ECO:0000256" key="1">
    <source>
        <dbReference type="ARBA" id="ARBA00018773"/>
    </source>
</evidence>
<organism evidence="9 10">
    <name type="scientific">Pythium oligandrum</name>
    <name type="common">Mycoparasitic fungus</name>
    <dbReference type="NCBI Taxonomy" id="41045"/>
    <lineage>
        <taxon>Eukaryota</taxon>
        <taxon>Sar</taxon>
        <taxon>Stramenopiles</taxon>
        <taxon>Oomycota</taxon>
        <taxon>Peronosporomycetes</taxon>
        <taxon>Pythiales</taxon>
        <taxon>Pythiaceae</taxon>
        <taxon>Pythium</taxon>
    </lineage>
</organism>
<dbReference type="FunFam" id="3.40.50.150:FF:000071">
    <property type="entry name" value="Protein arginine N-methyltransferase 7"/>
    <property type="match status" value="1"/>
</dbReference>
<dbReference type="Gene3D" id="2.70.160.11">
    <property type="entry name" value="Hnrnp arginine n-methyltransferase1"/>
    <property type="match status" value="2"/>
</dbReference>
<evidence type="ECO:0000256" key="6">
    <source>
        <dbReference type="PROSITE-ProRule" id="PRU01015"/>
    </source>
</evidence>
<evidence type="ECO:0000256" key="4">
    <source>
        <dbReference type="ARBA" id="ARBA00022691"/>
    </source>
</evidence>
<evidence type="ECO:0000256" key="7">
    <source>
        <dbReference type="SAM" id="MobiDB-lite"/>
    </source>
</evidence>
<dbReference type="AlphaFoldDB" id="A0A8K1CD02"/>
<accession>A0A8K1CD02</accession>
<gene>
    <name evidence="9" type="ORF">Poli38472_013579</name>
</gene>
<dbReference type="GO" id="GO:0032259">
    <property type="term" value="P:methylation"/>
    <property type="evidence" value="ECO:0007669"/>
    <property type="project" value="UniProtKB-KW"/>
</dbReference>
<name>A0A8K1CD02_PYTOL</name>
<proteinExistence type="predicted"/>
<evidence type="ECO:0000256" key="3">
    <source>
        <dbReference type="ARBA" id="ARBA00022679"/>
    </source>
</evidence>
<reference evidence="9" key="1">
    <citation type="submission" date="2019-03" db="EMBL/GenBank/DDBJ databases">
        <title>Long read genome sequence of the mycoparasitic Pythium oligandrum ATCC 38472 isolated from sugarbeet rhizosphere.</title>
        <authorList>
            <person name="Gaulin E."/>
        </authorList>
    </citation>
    <scope>NUCLEOTIDE SEQUENCE</scope>
    <source>
        <strain evidence="9">ATCC 38472_TT</strain>
    </source>
</reference>
<dbReference type="GO" id="GO:0042054">
    <property type="term" value="F:histone methyltransferase activity"/>
    <property type="evidence" value="ECO:0007669"/>
    <property type="project" value="TreeGrafter"/>
</dbReference>
<feature type="region of interest" description="Disordered" evidence="7">
    <location>
        <begin position="1"/>
        <end position="34"/>
    </location>
</feature>
<dbReference type="OrthoDB" id="412876at2759"/>
<dbReference type="Proteomes" id="UP000794436">
    <property type="component" value="Unassembled WGS sequence"/>
</dbReference>
<dbReference type="EMBL" id="SPLM01000077">
    <property type="protein sequence ID" value="TMW61116.1"/>
    <property type="molecule type" value="Genomic_DNA"/>
</dbReference>
<keyword evidence="10" id="KW-1185">Reference proteome</keyword>
<dbReference type="GO" id="GO:0016274">
    <property type="term" value="F:protein-arginine N-methyltransferase activity"/>
    <property type="evidence" value="ECO:0007669"/>
    <property type="project" value="InterPro"/>
</dbReference>
<dbReference type="CDD" id="cd02440">
    <property type="entry name" value="AdoMet_MTases"/>
    <property type="match status" value="1"/>
</dbReference>
<sequence>MYAGADKYGGVLAGEGQPRDARGPPSPSAPPATGLSLEEAIETAAAEETVVVDVPYSYYEDEDDPSTLVTGSSQVLLAAQLNPEAGGLMWIEQEDAHDTFKNVVAMSQMTSMLRDLDRNCCYELGIKNAIASFKQKHGRAPTVLDIGTGTGLLSMFAARHGAEHVYACEMFKPMAEIAQNVTADNFPDKITVFALRSTDLVVAAEGGHLPQRADMLVSELFDSILLGEAVIPTIRHAMEHLLVPNAVIIPERATVYAHIVENETMYRFNSVAGQHLNDKGVRLARNDLAWTCTGSNPALPLHIQAFETETTALTDSVSVLSFDFTKLPSGLAPLGVRSKDIGVKTTHAGKAQAVLMWWKVSFDAEDSVVYSTKPNVQNWQDHWVQVVYPLSNPQSVQEAEVLTLRAHHDDLRIWFDVEKASELTTAPTLPMKRSLDALSSAPSSAEKPPCVCGLHLLCNAERISMLTNSARTTAFDLSIQQAIQKLAKSRDCAPDALSCLDISDGSLCALLAASHGLQNVTSIESKDVSSRIFQQICDANTPNQVEVMCCGCKGLLPEHMKGEQPVDLLVGEPFFYSMQNLPLWQALNFWLRRSALSAVLAPHAVVLPTKARVLAMPVVFEHLHECFGAVGDVSGFDHKYFDQFQASYYTRNFPFPAYMYPFSSVLESPIEIASWSNKDTAHSITTDASIPLPSTNVPNAVIVWVEYILSEENDDHIATTGPAVTYAKQLIRFLPPVEDKAPQDRAVHATFAFSAMEGTVDLSFELTA</sequence>
<feature type="domain" description="Protein arginine N-methyltransferase" evidence="8">
    <location>
        <begin position="309"/>
        <end position="418"/>
    </location>
</feature>
<dbReference type="Pfam" id="PF06325">
    <property type="entry name" value="PrmA"/>
    <property type="match status" value="1"/>
</dbReference>
<evidence type="ECO:0000313" key="9">
    <source>
        <dbReference type="EMBL" id="TMW61116.1"/>
    </source>
</evidence>
<keyword evidence="5" id="KW-0677">Repeat</keyword>
<dbReference type="Gene3D" id="3.40.50.150">
    <property type="entry name" value="Vaccinia Virus protein VP39"/>
    <property type="match status" value="2"/>
</dbReference>
<evidence type="ECO:0000313" key="10">
    <source>
        <dbReference type="Proteomes" id="UP000794436"/>
    </source>
</evidence>
<keyword evidence="4 6" id="KW-0949">S-adenosyl-L-methionine</keyword>
<comment type="caution">
    <text evidence="9">The sequence shown here is derived from an EMBL/GenBank/DDBJ whole genome shotgun (WGS) entry which is preliminary data.</text>
</comment>
<dbReference type="PANTHER" id="PTHR11006:SF4">
    <property type="entry name" value="PROTEIN ARGININE N-METHYLTRANSFERASE 7"/>
    <property type="match status" value="1"/>
</dbReference>
<evidence type="ECO:0000256" key="2">
    <source>
        <dbReference type="ARBA" id="ARBA00022603"/>
    </source>
</evidence>
<keyword evidence="3 6" id="KW-0808">Transferase</keyword>
<dbReference type="Pfam" id="PF22528">
    <property type="entry name" value="PRMT_C"/>
    <property type="match status" value="1"/>
</dbReference>
<protein>
    <recommendedName>
        <fullName evidence="1">Protein arginine N-methyltransferase 7</fullName>
    </recommendedName>
</protein>
<dbReference type="InterPro" id="IPR029063">
    <property type="entry name" value="SAM-dependent_MTases_sf"/>
</dbReference>
<dbReference type="SUPFAM" id="SSF53335">
    <property type="entry name" value="S-adenosyl-L-methionine-dependent methyltransferases"/>
    <property type="match status" value="2"/>
</dbReference>
<keyword evidence="2 6" id="KW-0489">Methyltransferase</keyword>
<dbReference type="FunFam" id="3.40.50.150:FF:000070">
    <property type="entry name" value="Protein arginine N-methyltransferase 7"/>
    <property type="match status" value="1"/>
</dbReference>